<gene>
    <name evidence="2" type="ORF">VJJ08_07685</name>
</gene>
<protein>
    <recommendedName>
        <fullName evidence="4">B box-type domain-containing protein</fullName>
    </recommendedName>
</protein>
<accession>A0ABU5Z893</accession>
<keyword evidence="3" id="KW-1185">Reference proteome</keyword>
<dbReference type="RefSeq" id="WP_323983438.1">
    <property type="nucleotide sequence ID" value="NZ_JAYKBW010000008.1"/>
</dbReference>
<evidence type="ECO:0000313" key="3">
    <source>
        <dbReference type="Proteomes" id="UP001311730"/>
    </source>
</evidence>
<feature type="transmembrane region" description="Helical" evidence="1">
    <location>
        <begin position="118"/>
        <end position="142"/>
    </location>
</feature>
<keyword evidence="1" id="KW-0812">Transmembrane</keyword>
<sequence>MNCYNHIDQPAVGTCIDCGKGLCNECAHKYTDPICDSCNLKRIRKEKSEMIKRWGIILIVAFFMTIFSCNIEKDKGTALSTAALIATFYGGISIQYGWRALTSITPNVFLVLPIVGWVIYFFFKLVISIFIGPFITPVRIFLDVKRYLELREILKYTNG</sequence>
<keyword evidence="1" id="KW-1133">Transmembrane helix</keyword>
<evidence type="ECO:0000313" key="2">
    <source>
        <dbReference type="EMBL" id="MEB3075175.1"/>
    </source>
</evidence>
<comment type="caution">
    <text evidence="2">The sequence shown here is derived from an EMBL/GenBank/DDBJ whole genome shotgun (WGS) entry which is preliminary data.</text>
</comment>
<organism evidence="2 3">
    <name type="scientific">Capnocytophaga gingivalis</name>
    <dbReference type="NCBI Taxonomy" id="1017"/>
    <lineage>
        <taxon>Bacteria</taxon>
        <taxon>Pseudomonadati</taxon>
        <taxon>Bacteroidota</taxon>
        <taxon>Flavobacteriia</taxon>
        <taxon>Flavobacteriales</taxon>
        <taxon>Flavobacteriaceae</taxon>
        <taxon>Capnocytophaga</taxon>
    </lineage>
</organism>
<proteinExistence type="predicted"/>
<dbReference type="EMBL" id="JAYKBW010000008">
    <property type="protein sequence ID" value="MEB3075175.1"/>
    <property type="molecule type" value="Genomic_DNA"/>
</dbReference>
<reference evidence="2 3" key="1">
    <citation type="submission" date="2023-12" db="EMBL/GenBank/DDBJ databases">
        <title>Genomic sequences of Capnocytophaga and Parvimonas strains.</title>
        <authorList>
            <person name="Watt R.M."/>
            <person name="Wang M."/>
            <person name="Yang T."/>
            <person name="Tong W.M."/>
        </authorList>
    </citation>
    <scope>NUCLEOTIDE SEQUENCE [LARGE SCALE GENOMIC DNA]</scope>
    <source>
        <strain evidence="2 3">CCUG 13096</strain>
    </source>
</reference>
<dbReference type="Proteomes" id="UP001311730">
    <property type="component" value="Unassembled WGS sequence"/>
</dbReference>
<feature type="transmembrane region" description="Helical" evidence="1">
    <location>
        <begin position="78"/>
        <end position="98"/>
    </location>
</feature>
<name>A0ABU5Z893_9FLAO</name>
<feature type="transmembrane region" description="Helical" evidence="1">
    <location>
        <begin position="54"/>
        <end position="71"/>
    </location>
</feature>
<evidence type="ECO:0008006" key="4">
    <source>
        <dbReference type="Google" id="ProtNLM"/>
    </source>
</evidence>
<evidence type="ECO:0000256" key="1">
    <source>
        <dbReference type="SAM" id="Phobius"/>
    </source>
</evidence>
<keyword evidence="1" id="KW-0472">Membrane</keyword>